<dbReference type="Pfam" id="PF17389">
    <property type="entry name" value="Bac_rhamnosid6H"/>
    <property type="match status" value="1"/>
</dbReference>
<accession>A0A173VS65</accession>
<dbReference type="GO" id="GO:0005975">
    <property type="term" value="P:carbohydrate metabolic process"/>
    <property type="evidence" value="ECO:0007669"/>
    <property type="project" value="InterPro"/>
</dbReference>
<protein>
    <submittedName>
        <fullName evidence="4">Bacterial alpha-L-rhamnosidase</fullName>
    </submittedName>
</protein>
<dbReference type="Gene3D" id="1.50.10.10">
    <property type="match status" value="1"/>
</dbReference>
<feature type="domain" description="Alpha-L-rhamnosidase six-hairpin glycosidase" evidence="2">
    <location>
        <begin position="404"/>
        <end position="653"/>
    </location>
</feature>
<feature type="domain" description="Bacterial alpha-L-rhamnosidase N-terminal" evidence="1">
    <location>
        <begin position="74"/>
        <end position="215"/>
    </location>
</feature>
<dbReference type="Pfam" id="PF08531">
    <property type="entry name" value="Bac_rhamnosid_N"/>
    <property type="match status" value="1"/>
</dbReference>
<gene>
    <name evidence="4" type="ORF">ERS852429_03428</name>
</gene>
<dbReference type="InterPro" id="IPR008979">
    <property type="entry name" value="Galactose-bd-like_sf"/>
</dbReference>
<proteinExistence type="predicted"/>
<dbReference type="PANTHER" id="PTHR34987">
    <property type="entry name" value="C, PUTATIVE (AFU_ORTHOLOGUE AFUA_3G02880)-RELATED"/>
    <property type="match status" value="1"/>
</dbReference>
<dbReference type="EMBL" id="CYXP01000008">
    <property type="protein sequence ID" value="CUN29466.1"/>
    <property type="molecule type" value="Genomic_DNA"/>
</dbReference>
<dbReference type="SUPFAM" id="SSF49785">
    <property type="entry name" value="Galactose-binding domain-like"/>
    <property type="match status" value="1"/>
</dbReference>
<evidence type="ECO:0000259" key="3">
    <source>
        <dbReference type="Pfam" id="PF17390"/>
    </source>
</evidence>
<feature type="domain" description="Alpha-L-rhamnosidase C-terminal" evidence="3">
    <location>
        <begin position="726"/>
        <end position="784"/>
    </location>
</feature>
<dbReference type="InterPro" id="IPR035398">
    <property type="entry name" value="Bac_rhamnosid_C"/>
</dbReference>
<organism evidence="4 5">
    <name type="scientific">Parabacteroides distasonis</name>
    <dbReference type="NCBI Taxonomy" id="823"/>
    <lineage>
        <taxon>Bacteria</taxon>
        <taxon>Pseudomonadati</taxon>
        <taxon>Bacteroidota</taxon>
        <taxon>Bacteroidia</taxon>
        <taxon>Bacteroidales</taxon>
        <taxon>Tannerellaceae</taxon>
        <taxon>Parabacteroides</taxon>
    </lineage>
</organism>
<dbReference type="Proteomes" id="UP000095591">
    <property type="component" value="Unassembled WGS sequence"/>
</dbReference>
<dbReference type="Gene3D" id="2.60.120.260">
    <property type="entry name" value="Galactose-binding domain-like"/>
    <property type="match status" value="1"/>
</dbReference>
<dbReference type="PANTHER" id="PTHR34987:SF2">
    <property type="entry name" value="B, PUTATIVE (AFU_ORTHOLOGUE AFUA_7G05040)-RELATED"/>
    <property type="match status" value="1"/>
</dbReference>
<evidence type="ECO:0000259" key="2">
    <source>
        <dbReference type="Pfam" id="PF17389"/>
    </source>
</evidence>
<dbReference type="AlphaFoldDB" id="A0A173VS65"/>
<reference evidence="4 5" key="1">
    <citation type="submission" date="2015-09" db="EMBL/GenBank/DDBJ databases">
        <authorList>
            <consortium name="Pathogen Informatics"/>
        </authorList>
    </citation>
    <scope>NUCLEOTIDE SEQUENCE [LARGE SCALE GENOMIC DNA]</scope>
    <source>
        <strain evidence="4 5">2789STDY5608872</strain>
    </source>
</reference>
<dbReference type="InterPro" id="IPR008928">
    <property type="entry name" value="6-hairpin_glycosidase_sf"/>
</dbReference>
<dbReference type="InterPro" id="IPR035396">
    <property type="entry name" value="Bac_rhamnosid6H"/>
</dbReference>
<sequence>MKTYLFLLLFVFQAFSLSSQISLKGYNQEKIDPSLFEGRWKARWISYPGEAPNVYGVYHFRKSFDLEVVPSRFIVHVSADNRYKLYVNGKLVSLGPARGDIYNWSFETVDLAPYLRKGKNTLASVVWNYAERKPVAQISYDQTGFILQGNTGHEAVVNTDTTWVCLRNKAYAPWTEWQVLGYYVAGPGEELEASAYPWGWEQPDYDDRKWEKAVRGMEGATKGSRDYPGRLLVPSPIPPMDSRIERLAKLRRSEGIECPQGFPYWPKALTIPANTEVRLLLDNDYLTTGYFSLAFSKGKEAEIHIGYSEALYKQEEESTTKSYALNGKGHRDELTDKQFIGYGDKILADGGDNRLFTSLWWRTWRYVELKVKTASEPLVIEDMYGTFSAYPFRNETTFSAPGHEELGRMLKIGWRTARLCANETYMDCPYYEQLQYFGDTRIQAMISMYNTSDPYMVKNALEQGRQSMVAEGITMSRYPSSVHQFISSFSLWWICMGHDYWMYRGDEAYMKILLPAYRQVLSWYEQWLKPDYSLSYVPHWFFVDWAAGFDYGEPIREKEGNSALQDLMYIMTLEFAAEMEQAIGLPAMADHYRKIATEMRKTIRPKYWDAARNLFADTQDHRGYSQHVNALAILTGVTKGEEAVKVMNQTLADTSLIQCTIYFRYYLNQALKVSGLGDQFLDNLQIWRDQMTLGLTTWAEMPEPSRSDCHAWGASPNIEFYRILLGIDSDAPGFRKIRIAPSLGKLKEVSGTIPHPLGSVTAAYKLNERGEGTARLVLPEGTTGIFIWDGKEIPLKPGEQVISLSSRH</sequence>
<dbReference type="Pfam" id="PF17390">
    <property type="entry name" value="Bac_rhamnosid_C"/>
    <property type="match status" value="1"/>
</dbReference>
<dbReference type="InterPro" id="IPR012341">
    <property type="entry name" value="6hp_glycosidase-like_sf"/>
</dbReference>
<evidence type="ECO:0000313" key="5">
    <source>
        <dbReference type="Proteomes" id="UP000095591"/>
    </source>
</evidence>
<evidence type="ECO:0000313" key="4">
    <source>
        <dbReference type="EMBL" id="CUN29466.1"/>
    </source>
</evidence>
<dbReference type="InterPro" id="IPR013737">
    <property type="entry name" value="Bac_rhamnosid_N"/>
</dbReference>
<dbReference type="SUPFAM" id="SSF48208">
    <property type="entry name" value="Six-hairpin glycosidases"/>
    <property type="match status" value="1"/>
</dbReference>
<evidence type="ECO:0000259" key="1">
    <source>
        <dbReference type="Pfam" id="PF08531"/>
    </source>
</evidence>
<name>A0A173VS65_PARDI</name>
<dbReference type="Gene3D" id="2.60.420.10">
    <property type="entry name" value="Maltose phosphorylase, domain 3"/>
    <property type="match status" value="1"/>
</dbReference>
<dbReference type="RefSeq" id="WP_044545551.1">
    <property type="nucleotide sequence ID" value="NZ_CDRH01000289.1"/>
</dbReference>